<proteinExistence type="predicted"/>
<dbReference type="EMBL" id="CP042914">
    <property type="protein sequence ID" value="QEG40292.1"/>
    <property type="molecule type" value="Genomic_DNA"/>
</dbReference>
<feature type="transmembrane region" description="Helical" evidence="1">
    <location>
        <begin position="539"/>
        <end position="562"/>
    </location>
</feature>
<protein>
    <recommendedName>
        <fullName evidence="4">DUF4350 domain-containing protein</fullName>
    </recommendedName>
</protein>
<evidence type="ECO:0000313" key="3">
    <source>
        <dbReference type="Proteomes" id="UP000325286"/>
    </source>
</evidence>
<dbReference type="KEGG" id="rul:UC8_22990"/>
<evidence type="ECO:0000313" key="2">
    <source>
        <dbReference type="EMBL" id="QEG40292.1"/>
    </source>
</evidence>
<dbReference type="Proteomes" id="UP000325286">
    <property type="component" value="Chromosome"/>
</dbReference>
<accession>A0A5B9QQT0</accession>
<evidence type="ECO:0008006" key="4">
    <source>
        <dbReference type="Google" id="ProtNLM"/>
    </source>
</evidence>
<keyword evidence="3" id="KW-1185">Reference proteome</keyword>
<sequence>MFREFIDVHLPCRMRGLVQLAWLLAGLMLWMGGGAAARCAAEPAFVGRMGVPIKHGFGLSVEMETAPGNGFQPVYLQFVPTTRTFTRERNLTIEISPGDQMQSGIDFTYRCQVQLPQNARDFRSVQYIPYYYPWSQMHVRVLEDERPLQGCVTTFGLNGARQSPLQHPTIGVVVSGKMNRVLKQNANNETQRQANYRQTLTRLATRPALPHVMAGGAVVQATALWIYGAAVGADVPTDSDPPAWQVCPDVRSLRTAFAGAIPVDTDVPRLDHATALQQLEQVQPAEVQFRVLDAEQMSEQWLAYSQLDVMLIAAPLLQQLEAQPDAYRALTDWLANGGNLWVYATGQASCKVLDQVPLQPIAASLVLGKPAVAKRLQLGEINDQSGWDYNTYNGATRVSQNYAFSGTMPGGSSLRRQVFETAKKNEHAFAATASPASIASRIRQGQFGLGTVTAIDAADPFPQSYQFWSSVVRATGSKQLDWSERHGLDVPSGSTHYWSLLIGSVGQPPVKSFIGLNTLFVLVVGPLCYLYLRRRQHLFLLFFVAPALALLVTGGLVVYAYFADGVRTRTRVRQVTWVDPHAGYQVTQSRQSYFAVLGSRRGLTYPDDVAVYPVLRGSIRAGYRYRRDSSNGRQGMVTALEDRTQFRGCFLPPRSQVQMLVFKPEARSDSLQWDVGDGRVAVTNGLDVDLRNLTLRDKSGGIWQAEHVAVGQRVPLTRVAVGTKPKLAVAPLVPDVLPNLRSTRDPWGRYIAGSHASQLEQRLDSWLQYLPPQRYYAIADSSGQTLLGTEDAEMTDAVHVVMGQLP</sequence>
<reference evidence="2 3" key="1">
    <citation type="submission" date="2019-08" db="EMBL/GenBank/DDBJ databases">
        <title>Deep-cultivation of Planctomycetes and their phenomic and genomic characterization uncovers novel biology.</title>
        <authorList>
            <person name="Wiegand S."/>
            <person name="Jogler M."/>
            <person name="Boedeker C."/>
            <person name="Pinto D."/>
            <person name="Vollmers J."/>
            <person name="Rivas-Marin E."/>
            <person name="Kohn T."/>
            <person name="Peeters S.H."/>
            <person name="Heuer A."/>
            <person name="Rast P."/>
            <person name="Oberbeckmann S."/>
            <person name="Bunk B."/>
            <person name="Jeske O."/>
            <person name="Meyerdierks A."/>
            <person name="Storesund J.E."/>
            <person name="Kallscheuer N."/>
            <person name="Luecker S."/>
            <person name="Lage O.M."/>
            <person name="Pohl T."/>
            <person name="Merkel B.J."/>
            <person name="Hornburger P."/>
            <person name="Mueller R.-W."/>
            <person name="Bruemmer F."/>
            <person name="Labrenz M."/>
            <person name="Spormann A.M."/>
            <person name="Op den Camp H."/>
            <person name="Overmann J."/>
            <person name="Amann R."/>
            <person name="Jetten M.S.M."/>
            <person name="Mascher T."/>
            <person name="Medema M.H."/>
            <person name="Devos D.P."/>
            <person name="Kaster A.-K."/>
            <person name="Ovreas L."/>
            <person name="Rohde M."/>
            <person name="Galperin M.Y."/>
            <person name="Jogler C."/>
        </authorList>
    </citation>
    <scope>NUCLEOTIDE SEQUENCE [LARGE SCALE GENOMIC DNA]</scope>
    <source>
        <strain evidence="2 3">UC8</strain>
    </source>
</reference>
<evidence type="ECO:0000256" key="1">
    <source>
        <dbReference type="SAM" id="Phobius"/>
    </source>
</evidence>
<keyword evidence="1" id="KW-1133">Transmembrane helix</keyword>
<name>A0A5B9QQT0_9BACT</name>
<keyword evidence="1" id="KW-0812">Transmembrane</keyword>
<feature type="transmembrane region" description="Helical" evidence="1">
    <location>
        <begin position="513"/>
        <end position="532"/>
    </location>
</feature>
<dbReference type="AlphaFoldDB" id="A0A5B9QQT0"/>
<gene>
    <name evidence="2" type="ORF">UC8_22990</name>
</gene>
<organism evidence="2 3">
    <name type="scientific">Roseimaritima ulvae</name>
    <dbReference type="NCBI Taxonomy" id="980254"/>
    <lineage>
        <taxon>Bacteria</taxon>
        <taxon>Pseudomonadati</taxon>
        <taxon>Planctomycetota</taxon>
        <taxon>Planctomycetia</taxon>
        <taxon>Pirellulales</taxon>
        <taxon>Pirellulaceae</taxon>
        <taxon>Roseimaritima</taxon>
    </lineage>
</organism>
<keyword evidence="1" id="KW-0472">Membrane</keyword>